<evidence type="ECO:0000259" key="10">
    <source>
        <dbReference type="PROSITE" id="PS50287"/>
    </source>
</evidence>
<dbReference type="PANTHER" id="PTHR48071:SF15">
    <property type="entry name" value="SRCR DOMAIN-CONTAINING PROTEIN"/>
    <property type="match status" value="1"/>
</dbReference>
<evidence type="ECO:0000256" key="5">
    <source>
        <dbReference type="ARBA" id="ARBA00023157"/>
    </source>
</evidence>
<accession>A0A8C4DQZ1</accession>
<dbReference type="InterPro" id="IPR036179">
    <property type="entry name" value="Ig-like_dom_sf"/>
</dbReference>
<dbReference type="Ensembl" id="ENSDLAT00005005490.2">
    <property type="protein sequence ID" value="ENSDLAP00005005317.2"/>
    <property type="gene ID" value="ENSDLAG00005002383.2"/>
</dbReference>
<dbReference type="GO" id="GO:0005615">
    <property type="term" value="C:extracellular space"/>
    <property type="evidence" value="ECO:0007669"/>
    <property type="project" value="TreeGrafter"/>
</dbReference>
<dbReference type="GeneID" id="127357015"/>
<dbReference type="PROSITE" id="PS00420">
    <property type="entry name" value="SRCR_1"/>
    <property type="match status" value="2"/>
</dbReference>
<comment type="subcellular location">
    <subcellularLocation>
        <location evidence="1">Secreted</location>
    </subcellularLocation>
</comment>
<feature type="domain" description="Ig-like" evidence="11">
    <location>
        <begin position="237"/>
        <end position="320"/>
    </location>
</feature>
<protein>
    <recommendedName>
        <fullName evidence="14">Deleted in malignant brain tumors 1 protein</fullName>
    </recommendedName>
</protein>
<feature type="disulfide bond" evidence="7">
    <location>
        <begin position="156"/>
        <end position="220"/>
    </location>
</feature>
<dbReference type="SMART" id="SM00202">
    <property type="entry name" value="SR"/>
    <property type="match status" value="2"/>
</dbReference>
<dbReference type="Gene3D" id="2.60.40.10">
    <property type="entry name" value="Immunoglobulins"/>
    <property type="match status" value="1"/>
</dbReference>
<dbReference type="GO" id="GO:0005886">
    <property type="term" value="C:plasma membrane"/>
    <property type="evidence" value="ECO:0007669"/>
    <property type="project" value="TreeGrafter"/>
</dbReference>
<dbReference type="RefSeq" id="XP_051245123.1">
    <property type="nucleotide sequence ID" value="XM_051389163.1"/>
</dbReference>
<dbReference type="Proteomes" id="UP000694389">
    <property type="component" value="Unassembled WGS sequence"/>
</dbReference>
<keyword evidence="8" id="KW-0472">Membrane</keyword>
<evidence type="ECO:0000256" key="3">
    <source>
        <dbReference type="ARBA" id="ARBA00022729"/>
    </source>
</evidence>
<keyword evidence="5 7" id="KW-1015">Disulfide bond</keyword>
<dbReference type="FunFam" id="3.10.250.10:FF:000006">
    <property type="entry name" value="neurotrypsin isoform X2"/>
    <property type="match status" value="2"/>
</dbReference>
<feature type="disulfide bond" evidence="7">
    <location>
        <begin position="97"/>
        <end position="107"/>
    </location>
</feature>
<evidence type="ECO:0000313" key="12">
    <source>
        <dbReference type="Ensembl" id="ENSDLAP00005005317.2"/>
    </source>
</evidence>
<proteinExistence type="predicted"/>
<evidence type="ECO:0000313" key="13">
    <source>
        <dbReference type="Proteomes" id="UP000694389"/>
    </source>
</evidence>
<dbReference type="PROSITE" id="PS50287">
    <property type="entry name" value="SRCR_2"/>
    <property type="match status" value="2"/>
</dbReference>
<comment type="caution">
    <text evidence="7">Lacks conserved residue(s) required for the propagation of feature annotation.</text>
</comment>
<keyword evidence="6" id="KW-0325">Glycoprotein</keyword>
<evidence type="ECO:0000256" key="7">
    <source>
        <dbReference type="PROSITE-ProRule" id="PRU00196"/>
    </source>
</evidence>
<feature type="domain" description="SRCR" evidence="10">
    <location>
        <begin position="30"/>
        <end position="128"/>
    </location>
</feature>
<dbReference type="PROSITE" id="PS50835">
    <property type="entry name" value="IG_LIKE"/>
    <property type="match status" value="1"/>
</dbReference>
<keyword evidence="13" id="KW-1185">Reference proteome</keyword>
<sequence length="393" mass="42715">MGSTQQRNLCYLIIVSLLLTLSPPAADRQIRLTGPGSTRCSGRVEIYYNDTWGTICDDSWDLIDAKVLCKELGCGTALDPSHISEGTGQIWLDNVHCSGNEGSLSECQHGGFGINNCGHNEDAGVVCSGIPIRLSGSNLCSGRVEIYYNSAWGTVCEDNWDLNDAKVVCRELGCGAAQRAAQNMSSGKGSGQTWLNKVNCFGNERSLTQCRHGGFRTHDCTHSEGAGVVCLPNLPKPSISMNPAGKVTWGQDVDINCLISPPTQQRLSGTFILNQPSGSVREEQTSHHSATFRINKVDFVDMGSYQCQYQTQVSSQDFFSPLSASVRLSVAVPLWLLVSSVAAGILLLLLLVLVVVCLVLRRRRRSKQPGGVVQTQLTVRKNYEEEDEEEGNI</sequence>
<dbReference type="GO" id="GO:0004252">
    <property type="term" value="F:serine-type endopeptidase activity"/>
    <property type="evidence" value="ECO:0007669"/>
    <property type="project" value="TreeGrafter"/>
</dbReference>
<gene>
    <name evidence="12" type="primary">LOC127357015</name>
</gene>
<evidence type="ECO:0000256" key="8">
    <source>
        <dbReference type="SAM" id="Phobius"/>
    </source>
</evidence>
<keyword evidence="4" id="KW-0677">Repeat</keyword>
<dbReference type="InterPro" id="IPR036772">
    <property type="entry name" value="SRCR-like_dom_sf"/>
</dbReference>
<evidence type="ECO:0000259" key="11">
    <source>
        <dbReference type="PROSITE" id="PS50835"/>
    </source>
</evidence>
<keyword evidence="2" id="KW-0964">Secreted</keyword>
<dbReference type="OrthoDB" id="536948at2759"/>
<dbReference type="SUPFAM" id="SSF48726">
    <property type="entry name" value="Immunoglobulin"/>
    <property type="match status" value="1"/>
</dbReference>
<dbReference type="GO" id="GO:0031638">
    <property type="term" value="P:zymogen activation"/>
    <property type="evidence" value="ECO:0007669"/>
    <property type="project" value="TreeGrafter"/>
</dbReference>
<evidence type="ECO:0000256" key="9">
    <source>
        <dbReference type="SAM" id="SignalP"/>
    </source>
</evidence>
<name>A0A8C4DQZ1_DICLA</name>
<dbReference type="OMA" id="MCKNESS"/>
<dbReference type="Pfam" id="PF00530">
    <property type="entry name" value="SRCR"/>
    <property type="match status" value="2"/>
</dbReference>
<dbReference type="InterPro" id="IPR007110">
    <property type="entry name" value="Ig-like_dom"/>
</dbReference>
<dbReference type="GeneTree" id="ENSGT00950000183145"/>
<reference evidence="12" key="2">
    <citation type="submission" date="2025-09" db="UniProtKB">
        <authorList>
            <consortium name="Ensembl"/>
        </authorList>
    </citation>
    <scope>IDENTIFICATION</scope>
</reference>
<keyword evidence="3 9" id="KW-0732">Signal</keyword>
<organism evidence="12 13">
    <name type="scientific">Dicentrarchus labrax</name>
    <name type="common">European seabass</name>
    <name type="synonym">Morone labrax</name>
    <dbReference type="NCBI Taxonomy" id="13489"/>
    <lineage>
        <taxon>Eukaryota</taxon>
        <taxon>Metazoa</taxon>
        <taxon>Chordata</taxon>
        <taxon>Craniata</taxon>
        <taxon>Vertebrata</taxon>
        <taxon>Euteleostomi</taxon>
        <taxon>Actinopterygii</taxon>
        <taxon>Neopterygii</taxon>
        <taxon>Teleostei</taxon>
        <taxon>Neoteleostei</taxon>
        <taxon>Acanthomorphata</taxon>
        <taxon>Eupercaria</taxon>
        <taxon>Moronidae</taxon>
        <taxon>Dicentrarchus</taxon>
    </lineage>
</organism>
<reference evidence="12" key="1">
    <citation type="submission" date="2025-08" db="UniProtKB">
        <authorList>
            <consortium name="Ensembl"/>
        </authorList>
    </citation>
    <scope>IDENTIFICATION</scope>
</reference>
<feature type="domain" description="SRCR" evidence="10">
    <location>
        <begin position="132"/>
        <end position="231"/>
    </location>
</feature>
<dbReference type="InterPro" id="IPR013783">
    <property type="entry name" value="Ig-like_fold"/>
</dbReference>
<evidence type="ECO:0000256" key="6">
    <source>
        <dbReference type="ARBA" id="ARBA00023180"/>
    </source>
</evidence>
<feature type="disulfide bond" evidence="7">
    <location>
        <begin position="200"/>
        <end position="210"/>
    </location>
</feature>
<evidence type="ECO:0000256" key="1">
    <source>
        <dbReference type="ARBA" id="ARBA00004613"/>
    </source>
</evidence>
<dbReference type="PRINTS" id="PR00258">
    <property type="entry name" value="SPERACTRCPTR"/>
</dbReference>
<evidence type="ECO:0000256" key="4">
    <source>
        <dbReference type="ARBA" id="ARBA00022737"/>
    </source>
</evidence>
<feature type="chain" id="PRO_5035788175" description="Deleted in malignant brain tumors 1 protein" evidence="9">
    <location>
        <begin position="28"/>
        <end position="393"/>
    </location>
</feature>
<dbReference type="SUPFAM" id="SSF56487">
    <property type="entry name" value="SRCR-like"/>
    <property type="match status" value="2"/>
</dbReference>
<dbReference type="AlphaFoldDB" id="A0A8C4DQZ1"/>
<feature type="disulfide bond" evidence="7">
    <location>
        <begin position="169"/>
        <end position="230"/>
    </location>
</feature>
<evidence type="ECO:0000256" key="2">
    <source>
        <dbReference type="ARBA" id="ARBA00022525"/>
    </source>
</evidence>
<evidence type="ECO:0008006" key="14">
    <source>
        <dbReference type="Google" id="ProtNLM"/>
    </source>
</evidence>
<dbReference type="PANTHER" id="PTHR48071">
    <property type="entry name" value="SRCR DOMAIN-CONTAINING PROTEIN"/>
    <property type="match status" value="1"/>
</dbReference>
<feature type="transmembrane region" description="Helical" evidence="8">
    <location>
        <begin position="334"/>
        <end position="360"/>
    </location>
</feature>
<dbReference type="InterPro" id="IPR001190">
    <property type="entry name" value="SRCR"/>
</dbReference>
<dbReference type="Gene3D" id="3.10.250.10">
    <property type="entry name" value="SRCR-like domain"/>
    <property type="match status" value="2"/>
</dbReference>
<keyword evidence="8" id="KW-0812">Transmembrane</keyword>
<feature type="signal peptide" evidence="9">
    <location>
        <begin position="1"/>
        <end position="27"/>
    </location>
</feature>
<keyword evidence="8" id="KW-1133">Transmembrane helix</keyword>